<dbReference type="OrthoDB" id="9791276at2"/>
<gene>
    <name evidence="3" type="ORF">SAMN04488121_11222</name>
</gene>
<keyword evidence="1" id="KW-0378">Hydrolase</keyword>
<dbReference type="Proteomes" id="UP000199045">
    <property type="component" value="Unassembled WGS sequence"/>
</dbReference>
<feature type="domain" description="Isochorismatase-like" evidence="2">
    <location>
        <begin position="6"/>
        <end position="175"/>
    </location>
</feature>
<dbReference type="AlphaFoldDB" id="A0A1G8C4P6"/>
<dbReference type="STRING" id="104663.SAMN04488121_11222"/>
<dbReference type="SUPFAM" id="SSF52499">
    <property type="entry name" value="Isochorismatase-like hydrolases"/>
    <property type="match status" value="1"/>
</dbReference>
<proteinExistence type="predicted"/>
<dbReference type="CDD" id="cd00431">
    <property type="entry name" value="cysteine_hydrolases"/>
    <property type="match status" value="1"/>
</dbReference>
<dbReference type="RefSeq" id="WP_089837981.1">
    <property type="nucleotide sequence ID" value="NZ_FNBN01000012.1"/>
</dbReference>
<evidence type="ECO:0000256" key="1">
    <source>
        <dbReference type="ARBA" id="ARBA00022801"/>
    </source>
</evidence>
<dbReference type="Pfam" id="PF00857">
    <property type="entry name" value="Isochorismatase"/>
    <property type="match status" value="1"/>
</dbReference>
<dbReference type="Gene3D" id="3.40.50.850">
    <property type="entry name" value="Isochorismatase-like"/>
    <property type="match status" value="1"/>
</dbReference>
<dbReference type="EMBL" id="FNBN01000012">
    <property type="protein sequence ID" value="SDH40471.1"/>
    <property type="molecule type" value="Genomic_DNA"/>
</dbReference>
<dbReference type="InterPro" id="IPR000868">
    <property type="entry name" value="Isochorismatase-like_dom"/>
</dbReference>
<accession>A0A1G8C4P6</accession>
<dbReference type="GO" id="GO:0016787">
    <property type="term" value="F:hydrolase activity"/>
    <property type="evidence" value="ECO:0007669"/>
    <property type="project" value="UniProtKB-KW"/>
</dbReference>
<protein>
    <submittedName>
        <fullName evidence="3">Isochorismatase family protein</fullName>
    </submittedName>
</protein>
<sequence>MNGRKIVIIDPQNDFTCLDGFYAQRHKEIRQIRDAKSRINRILSLQEKKNIIILRSDYKEDQFEEGLTICLPDTFGNQIDSDLNVDNTFTYITKTEHSGFSSESFTNFLKDTGTRVLFLCGFLAEYCVKQTALDALEHGYDVYLIEDCIGTGDDVQFRKQDMMNELATKGATIINSSVELERIF</sequence>
<reference evidence="3 4" key="1">
    <citation type="submission" date="2016-10" db="EMBL/GenBank/DDBJ databases">
        <authorList>
            <person name="de Groot N.N."/>
        </authorList>
    </citation>
    <scope>NUCLEOTIDE SEQUENCE [LARGE SCALE GENOMIC DNA]</scope>
    <source>
        <strain evidence="3 4">DSM 527</strain>
    </source>
</reference>
<name>A0A1G8C4P6_CHIFI</name>
<evidence type="ECO:0000313" key="3">
    <source>
        <dbReference type="EMBL" id="SDH40471.1"/>
    </source>
</evidence>
<dbReference type="InterPro" id="IPR036380">
    <property type="entry name" value="Isochorismatase-like_sf"/>
</dbReference>
<organism evidence="3 4">
    <name type="scientific">Chitinophaga filiformis</name>
    <name type="common">Myxococcus filiformis</name>
    <name type="synonym">Flexibacter filiformis</name>
    <dbReference type="NCBI Taxonomy" id="104663"/>
    <lineage>
        <taxon>Bacteria</taxon>
        <taxon>Pseudomonadati</taxon>
        <taxon>Bacteroidota</taxon>
        <taxon>Chitinophagia</taxon>
        <taxon>Chitinophagales</taxon>
        <taxon>Chitinophagaceae</taxon>
        <taxon>Chitinophaga</taxon>
    </lineage>
</organism>
<dbReference type="InterPro" id="IPR050272">
    <property type="entry name" value="Isochorismatase-like_hydrls"/>
</dbReference>
<evidence type="ECO:0000259" key="2">
    <source>
        <dbReference type="Pfam" id="PF00857"/>
    </source>
</evidence>
<dbReference type="PANTHER" id="PTHR43540:SF1">
    <property type="entry name" value="ISOCHORISMATASE HYDROLASE"/>
    <property type="match status" value="1"/>
</dbReference>
<dbReference type="PANTHER" id="PTHR43540">
    <property type="entry name" value="PEROXYUREIDOACRYLATE/UREIDOACRYLATE AMIDOHYDROLASE-RELATED"/>
    <property type="match status" value="1"/>
</dbReference>
<evidence type="ECO:0000313" key="4">
    <source>
        <dbReference type="Proteomes" id="UP000199045"/>
    </source>
</evidence>